<dbReference type="PANTHER" id="PTHR43078">
    <property type="entry name" value="UDP-GLUCURONIC ACID DECARBOXYLASE-RELATED"/>
    <property type="match status" value="1"/>
</dbReference>
<organism evidence="6 7">
    <name type="scientific">Streptomyces alfalfae</name>
    <dbReference type="NCBI Taxonomy" id="1642299"/>
    <lineage>
        <taxon>Bacteria</taxon>
        <taxon>Bacillati</taxon>
        <taxon>Actinomycetota</taxon>
        <taxon>Actinomycetes</taxon>
        <taxon>Kitasatosporales</taxon>
        <taxon>Streptomycetaceae</taxon>
        <taxon>Streptomyces</taxon>
    </lineage>
</organism>
<evidence type="ECO:0000256" key="3">
    <source>
        <dbReference type="ARBA" id="ARBA00023027"/>
    </source>
</evidence>
<keyword evidence="3" id="KW-0520">NAD</keyword>
<reference evidence="6 7" key="1">
    <citation type="submission" date="2016-05" db="EMBL/GenBank/DDBJ databases">
        <authorList>
            <person name="Gu J."/>
        </authorList>
    </citation>
    <scope>NUCLEOTIDE SEQUENCE [LARGE SCALE GENOMIC DNA]</scope>
    <source>
        <strain evidence="6 7">ACCC40021</strain>
    </source>
</reference>
<gene>
    <name evidence="6" type="ORF">A7J05_08125</name>
</gene>
<dbReference type="EMBL" id="CP015588">
    <property type="protein sequence ID" value="APY85684.1"/>
    <property type="molecule type" value="Genomic_DNA"/>
</dbReference>
<sequence length="331" mass="34783">MFSMAPVAPPPWRRAMVTAGAGFLGSHLCERLLDAGVEVDCVDDLPLAAAHDIAHLADHPRFRHLERNLARPGVPGTLPGPYDLVLHLACLASAAGSRQRPLDALDTASLGTRNALAVAARDGARFLLASTCHAEGAPGRGGADDDSRRFAETLTTAFVSAEEADAGIVRVFPTYGPRMGPGDGLMIPELIRQALDGEPVTVPGDGSLAPSLAYVDDTVDGVLLVAASRSVRPVDIGGDGGTTVAEIARKVLALTGSDAPLRHTGADVPEPPRPLTGFAHELFGWTPRTDWDDGLKRTIADQVDRRAAARCEGGRRSVPEAVRGTRHACSW</sequence>
<evidence type="ECO:0000256" key="1">
    <source>
        <dbReference type="ARBA" id="ARBA00001911"/>
    </source>
</evidence>
<evidence type="ECO:0000313" key="7">
    <source>
        <dbReference type="Proteomes" id="UP000187191"/>
    </source>
</evidence>
<dbReference type="PANTHER" id="PTHR43078:SF6">
    <property type="entry name" value="UDP-GLUCURONIC ACID DECARBOXYLASE 1"/>
    <property type="match status" value="1"/>
</dbReference>
<evidence type="ECO:0000256" key="2">
    <source>
        <dbReference type="ARBA" id="ARBA00022793"/>
    </source>
</evidence>
<comment type="cofactor">
    <cofactor evidence="1">
        <name>NAD(+)</name>
        <dbReference type="ChEBI" id="CHEBI:57540"/>
    </cofactor>
</comment>
<keyword evidence="2" id="KW-0210">Decarboxylase</keyword>
<dbReference type="Gene3D" id="3.40.50.720">
    <property type="entry name" value="NAD(P)-binding Rossmann-like Domain"/>
    <property type="match status" value="1"/>
</dbReference>
<proteinExistence type="predicted"/>
<dbReference type="InterPro" id="IPR001509">
    <property type="entry name" value="Epimerase_deHydtase"/>
</dbReference>
<dbReference type="InterPro" id="IPR044516">
    <property type="entry name" value="UXS-like"/>
</dbReference>
<dbReference type="Proteomes" id="UP000187191">
    <property type="component" value="Chromosome"/>
</dbReference>
<keyword evidence="7" id="KW-1185">Reference proteome</keyword>
<protein>
    <recommendedName>
        <fullName evidence="5">NAD-dependent epimerase/dehydratase domain-containing protein</fullName>
    </recommendedName>
</protein>
<keyword evidence="4" id="KW-0456">Lyase</keyword>
<evidence type="ECO:0000313" key="6">
    <source>
        <dbReference type="EMBL" id="APY85684.1"/>
    </source>
</evidence>
<name>A0ABM6GPK4_9ACTN</name>
<feature type="domain" description="NAD-dependent epimerase/dehydratase" evidence="5">
    <location>
        <begin position="16"/>
        <end position="228"/>
    </location>
</feature>
<accession>A0ABM6GPK4</accession>
<evidence type="ECO:0000259" key="5">
    <source>
        <dbReference type="Pfam" id="PF01370"/>
    </source>
</evidence>
<evidence type="ECO:0000256" key="4">
    <source>
        <dbReference type="ARBA" id="ARBA00023239"/>
    </source>
</evidence>
<dbReference type="SUPFAM" id="SSF51735">
    <property type="entry name" value="NAD(P)-binding Rossmann-fold domains"/>
    <property type="match status" value="1"/>
</dbReference>
<dbReference type="Pfam" id="PF01370">
    <property type="entry name" value="Epimerase"/>
    <property type="match status" value="1"/>
</dbReference>
<dbReference type="InterPro" id="IPR036291">
    <property type="entry name" value="NAD(P)-bd_dom_sf"/>
</dbReference>